<dbReference type="GO" id="GO:0003955">
    <property type="term" value="F:NAD(P)H dehydrogenase (quinone) activity"/>
    <property type="evidence" value="ECO:0007669"/>
    <property type="project" value="TreeGrafter"/>
</dbReference>
<sequence length="80" mass="8823">REDDDISTNVKEILEKKGISFILNSSVKSFKDINEEVEVSYLELNDNSEKTIKGDAVLLATGRKPNIDGLNLENAGVKVT</sequence>
<reference evidence="2" key="1">
    <citation type="submission" date="2013-12" db="EMBL/GenBank/DDBJ databases">
        <title>A Varibaculum cambriense genome reconstructed from a premature infant gut community with otherwise low bacterial novelty that shifts toward anaerobic metabolism during the third week of life.</title>
        <authorList>
            <person name="Brown C.T."/>
            <person name="Sharon I."/>
            <person name="Thomas B.C."/>
            <person name="Castelle C.J."/>
            <person name="Morowitz M.J."/>
            <person name="Banfield J.F."/>
        </authorList>
    </citation>
    <scope>NUCLEOTIDE SEQUENCE</scope>
</reference>
<dbReference type="InterPro" id="IPR036188">
    <property type="entry name" value="FAD/NAD-bd_sf"/>
</dbReference>
<feature type="non-terminal residue" evidence="2">
    <location>
        <position position="80"/>
    </location>
</feature>
<feature type="non-terminal residue" evidence="2">
    <location>
        <position position="1"/>
    </location>
</feature>
<dbReference type="InterPro" id="IPR023753">
    <property type="entry name" value="FAD/NAD-binding_dom"/>
</dbReference>
<comment type="caution">
    <text evidence="2">The sequence shown here is derived from an EMBL/GenBank/DDBJ whole genome shotgun (WGS) entry which is preliminary data.</text>
</comment>
<dbReference type="Pfam" id="PF07992">
    <property type="entry name" value="Pyr_redox_2"/>
    <property type="match status" value="1"/>
</dbReference>
<dbReference type="SUPFAM" id="SSF51905">
    <property type="entry name" value="FAD/NAD(P)-binding domain"/>
    <property type="match status" value="1"/>
</dbReference>
<dbReference type="EMBL" id="AZMM01016185">
    <property type="protein sequence ID" value="ETJ29269.1"/>
    <property type="molecule type" value="Genomic_DNA"/>
</dbReference>
<proteinExistence type="predicted"/>
<gene>
    <name evidence="2" type="ORF">Q604_UNBC16185G0001</name>
</gene>
<feature type="domain" description="FAD/NAD(P)-binding" evidence="1">
    <location>
        <begin position="3"/>
        <end position="79"/>
    </location>
</feature>
<dbReference type="PANTHER" id="PTHR43014">
    <property type="entry name" value="MERCURIC REDUCTASE"/>
    <property type="match status" value="1"/>
</dbReference>
<dbReference type="PANTHER" id="PTHR43014:SF4">
    <property type="entry name" value="PYRIDINE NUCLEOTIDE-DISULFIDE OXIDOREDUCTASE RCLA-RELATED"/>
    <property type="match status" value="1"/>
</dbReference>
<name>W1XKC2_9ZZZZ</name>
<protein>
    <submittedName>
        <fullName evidence="2">Pyridine nucleotide-disulfide oxidoreductase family protein</fullName>
    </submittedName>
</protein>
<evidence type="ECO:0000259" key="1">
    <source>
        <dbReference type="Pfam" id="PF07992"/>
    </source>
</evidence>
<dbReference type="AlphaFoldDB" id="W1XKC2"/>
<dbReference type="Gene3D" id="3.50.50.60">
    <property type="entry name" value="FAD/NAD(P)-binding domain"/>
    <property type="match status" value="2"/>
</dbReference>
<evidence type="ECO:0000313" key="2">
    <source>
        <dbReference type="EMBL" id="ETJ29269.1"/>
    </source>
</evidence>
<dbReference type="GO" id="GO:0050660">
    <property type="term" value="F:flavin adenine dinucleotide binding"/>
    <property type="evidence" value="ECO:0007669"/>
    <property type="project" value="TreeGrafter"/>
</dbReference>
<organism evidence="2">
    <name type="scientific">human gut metagenome</name>
    <dbReference type="NCBI Taxonomy" id="408170"/>
    <lineage>
        <taxon>unclassified sequences</taxon>
        <taxon>metagenomes</taxon>
        <taxon>organismal metagenomes</taxon>
    </lineage>
</organism>
<accession>W1XKC2</accession>